<dbReference type="InterPro" id="IPR000058">
    <property type="entry name" value="Znf_AN1"/>
</dbReference>
<dbReference type="PANTHER" id="PTHR14677">
    <property type="entry name" value="ARSENITE INDUCUBLE RNA ASSOCIATED PROTEIN AIP-1-RELATED"/>
    <property type="match status" value="1"/>
</dbReference>
<dbReference type="GO" id="GO:0008270">
    <property type="term" value="F:zinc ion binding"/>
    <property type="evidence" value="ECO:0007669"/>
    <property type="project" value="UniProtKB-KW"/>
</dbReference>
<dbReference type="FunCoup" id="A0A0G4GIT7">
    <property type="interactions" value="53"/>
</dbReference>
<dbReference type="SMART" id="SM00154">
    <property type="entry name" value="ZnF_AN1"/>
    <property type="match status" value="2"/>
</dbReference>
<reference evidence="6 7" key="1">
    <citation type="submission" date="2014-11" db="EMBL/GenBank/DDBJ databases">
        <authorList>
            <person name="Zhu J."/>
            <person name="Qi W."/>
            <person name="Song R."/>
        </authorList>
    </citation>
    <scope>NUCLEOTIDE SEQUENCE [LARGE SCALE GENOMIC DNA]</scope>
</reference>
<dbReference type="PROSITE" id="PS51039">
    <property type="entry name" value="ZF_AN1"/>
    <property type="match status" value="1"/>
</dbReference>
<dbReference type="VEuPathDB" id="CryptoDB:Vbra_17861"/>
<dbReference type="InterPro" id="IPR035896">
    <property type="entry name" value="AN1-like_Znf"/>
</dbReference>
<dbReference type="STRING" id="1169540.A0A0G4GIT7"/>
<dbReference type="Gene3D" id="4.10.1110.10">
    <property type="entry name" value="AN1-like Zinc finger"/>
    <property type="match status" value="2"/>
</dbReference>
<dbReference type="PhylomeDB" id="A0A0G4GIT7"/>
<evidence type="ECO:0000256" key="4">
    <source>
        <dbReference type="PROSITE-ProRule" id="PRU00449"/>
    </source>
</evidence>
<sequence length="151" mass="16624">MAEFSDLGEHCSDPYCRQKDVLTRTCDGCGAAFCRQCITDHSCSRHLVKDKRVVLCDKCGTALPLVDSLTPQQALAAHECQPVQKKPRCAVCRTVLTFATMWACPKCDKKVCLRHRLPEDHMCAGIMGCAATARQNAAAAAEARARMLRVR</sequence>
<dbReference type="PANTHER" id="PTHR14677:SF20">
    <property type="entry name" value="ZINC FINGER AN1-TYPE CONTAINING 2A-RELATED"/>
    <property type="match status" value="1"/>
</dbReference>
<dbReference type="GO" id="GO:0005737">
    <property type="term" value="C:cytoplasm"/>
    <property type="evidence" value="ECO:0007669"/>
    <property type="project" value="TreeGrafter"/>
</dbReference>
<evidence type="ECO:0000256" key="1">
    <source>
        <dbReference type="ARBA" id="ARBA00022723"/>
    </source>
</evidence>
<organism evidence="6 7">
    <name type="scientific">Vitrella brassicaformis (strain CCMP3155)</name>
    <dbReference type="NCBI Taxonomy" id="1169540"/>
    <lineage>
        <taxon>Eukaryota</taxon>
        <taxon>Sar</taxon>
        <taxon>Alveolata</taxon>
        <taxon>Colpodellida</taxon>
        <taxon>Vitrellaceae</taxon>
        <taxon>Vitrella</taxon>
    </lineage>
</organism>
<gene>
    <name evidence="6" type="ORF">Vbra_17861</name>
</gene>
<keyword evidence="7" id="KW-1185">Reference proteome</keyword>
<evidence type="ECO:0000313" key="7">
    <source>
        <dbReference type="Proteomes" id="UP000041254"/>
    </source>
</evidence>
<protein>
    <recommendedName>
        <fullName evidence="5">AN1-type domain-containing protein</fullName>
    </recommendedName>
</protein>
<evidence type="ECO:0000259" key="5">
    <source>
        <dbReference type="PROSITE" id="PS51039"/>
    </source>
</evidence>
<dbReference type="OMA" id="DQMERCD"/>
<keyword evidence="2 4" id="KW-0863">Zinc-finger</keyword>
<dbReference type="AlphaFoldDB" id="A0A0G4GIT7"/>
<dbReference type="Pfam" id="PF01428">
    <property type="entry name" value="zf-AN1"/>
    <property type="match status" value="1"/>
</dbReference>
<proteinExistence type="predicted"/>
<evidence type="ECO:0000256" key="2">
    <source>
        <dbReference type="ARBA" id="ARBA00022771"/>
    </source>
</evidence>
<dbReference type="EMBL" id="CDMY01000677">
    <property type="protein sequence ID" value="CEM29615.1"/>
    <property type="molecule type" value="Genomic_DNA"/>
</dbReference>
<feature type="domain" description="AN1-type" evidence="5">
    <location>
        <begin position="83"/>
        <end position="131"/>
    </location>
</feature>
<name>A0A0G4GIT7_VITBC</name>
<keyword evidence="1" id="KW-0479">Metal-binding</keyword>
<keyword evidence="3" id="KW-0862">Zinc</keyword>
<evidence type="ECO:0000256" key="3">
    <source>
        <dbReference type="ARBA" id="ARBA00022833"/>
    </source>
</evidence>
<dbReference type="InParanoid" id="A0A0G4GIT7"/>
<evidence type="ECO:0000313" key="6">
    <source>
        <dbReference type="EMBL" id="CEM29615.1"/>
    </source>
</evidence>
<dbReference type="Proteomes" id="UP000041254">
    <property type="component" value="Unassembled WGS sequence"/>
</dbReference>
<dbReference type="OrthoDB" id="431929at2759"/>
<dbReference type="SUPFAM" id="SSF118310">
    <property type="entry name" value="AN1-like Zinc finger"/>
    <property type="match status" value="1"/>
</dbReference>
<accession>A0A0G4GIT7</accession>